<dbReference type="GO" id="GO:0016829">
    <property type="term" value="F:lyase activity"/>
    <property type="evidence" value="ECO:0007669"/>
    <property type="project" value="UniProtKB-KW"/>
</dbReference>
<proteinExistence type="predicted"/>
<gene>
    <name evidence="2" type="ORF">EXU30_00500</name>
</gene>
<keyword evidence="2" id="KW-0456">Lyase</keyword>
<dbReference type="Proteomes" id="UP000291106">
    <property type="component" value="Chromosome"/>
</dbReference>
<dbReference type="Gene3D" id="2.60.120.200">
    <property type="match status" value="1"/>
</dbReference>
<dbReference type="SUPFAM" id="SSF49899">
    <property type="entry name" value="Concanavalin A-like lectins/glucanases"/>
    <property type="match status" value="1"/>
</dbReference>
<dbReference type="InterPro" id="IPR014895">
    <property type="entry name" value="Alginate_lyase_2"/>
</dbReference>
<evidence type="ECO:0000313" key="3">
    <source>
        <dbReference type="Proteomes" id="UP000291106"/>
    </source>
</evidence>
<protein>
    <submittedName>
        <fullName evidence="2">Polysaccharide lyase family 7 protein</fullName>
    </submittedName>
</protein>
<accession>A0A411PMJ3</accession>
<dbReference type="EMBL" id="CP036200">
    <property type="protein sequence ID" value="QBF84735.1"/>
    <property type="molecule type" value="Genomic_DNA"/>
</dbReference>
<name>A0A411PMJ3_9GAMM</name>
<evidence type="ECO:0000313" key="2">
    <source>
        <dbReference type="EMBL" id="QBF84735.1"/>
    </source>
</evidence>
<dbReference type="AlphaFoldDB" id="A0A411PMJ3"/>
<sequence>MKPHNGVKVAPAEYKKFDSILSESKLQISEPNAKPGSKYELAKDSNFSGLVNEHFYVDQGSEALIVSMEGYKLRNELRVKNNFPSNLADTFYQLSADVMPIDPRGAMENSPSKNDAMTYLQVHNKGIDDDGTGYIPHPLLRIVYEKSRKGYNDYYWAIIKNNAVNCSSKSGNKGSAECKNAYLKLPLTAYDSEQPTHFDIIVGDQKLVVKVDGVTKVNHDISYWKHLLSYFKAGVYNQFENGKGEAHFYNLEYKVNKIAP</sequence>
<evidence type="ECO:0000259" key="1">
    <source>
        <dbReference type="Pfam" id="PF08787"/>
    </source>
</evidence>
<organism evidence="2 3">
    <name type="scientific">Shewanella maritima</name>
    <dbReference type="NCBI Taxonomy" id="2520507"/>
    <lineage>
        <taxon>Bacteria</taxon>
        <taxon>Pseudomonadati</taxon>
        <taxon>Pseudomonadota</taxon>
        <taxon>Gammaproteobacteria</taxon>
        <taxon>Alteromonadales</taxon>
        <taxon>Shewanellaceae</taxon>
        <taxon>Shewanella</taxon>
    </lineage>
</organism>
<dbReference type="OrthoDB" id="6252895at2"/>
<keyword evidence="3" id="KW-1185">Reference proteome</keyword>
<dbReference type="Pfam" id="PF08787">
    <property type="entry name" value="Alginate_lyase2"/>
    <property type="match status" value="1"/>
</dbReference>
<dbReference type="KEGG" id="smai:EXU30_00500"/>
<reference evidence="2 3" key="1">
    <citation type="submission" date="2019-02" db="EMBL/GenBank/DDBJ databases">
        <title>Shewanella sp. D4-2 isolated from Dokdo Island.</title>
        <authorList>
            <person name="Baek K."/>
        </authorList>
    </citation>
    <scope>NUCLEOTIDE SEQUENCE [LARGE SCALE GENOMIC DNA]</scope>
    <source>
        <strain evidence="2 3">D4-2</strain>
    </source>
</reference>
<feature type="domain" description="Alginate lyase 2" evidence="1">
    <location>
        <begin position="24"/>
        <end position="253"/>
    </location>
</feature>
<dbReference type="InterPro" id="IPR013320">
    <property type="entry name" value="ConA-like_dom_sf"/>
</dbReference>